<reference evidence="3" key="2">
    <citation type="submission" date="2009-11" db="EMBL/GenBank/DDBJ databases">
        <title>The Genome Sequence of Allomyces macrogynus strain ATCC 38327.</title>
        <authorList>
            <consortium name="The Broad Institute Genome Sequencing Platform"/>
            <person name="Russ C."/>
            <person name="Cuomo C."/>
            <person name="Shea T."/>
            <person name="Young S.K."/>
            <person name="Zeng Q."/>
            <person name="Koehrsen M."/>
            <person name="Haas B."/>
            <person name="Borodovsky M."/>
            <person name="Guigo R."/>
            <person name="Alvarado L."/>
            <person name="Berlin A."/>
            <person name="Borenstein D."/>
            <person name="Chen Z."/>
            <person name="Engels R."/>
            <person name="Freedman E."/>
            <person name="Gellesch M."/>
            <person name="Goldberg J."/>
            <person name="Griggs A."/>
            <person name="Gujja S."/>
            <person name="Heiman D."/>
            <person name="Hepburn T."/>
            <person name="Howarth C."/>
            <person name="Jen D."/>
            <person name="Larson L."/>
            <person name="Lewis B."/>
            <person name="Mehta T."/>
            <person name="Park D."/>
            <person name="Pearson M."/>
            <person name="Roberts A."/>
            <person name="Saif S."/>
            <person name="Shenoy N."/>
            <person name="Sisk P."/>
            <person name="Stolte C."/>
            <person name="Sykes S."/>
            <person name="Walk T."/>
            <person name="White J."/>
            <person name="Yandava C."/>
            <person name="Burger G."/>
            <person name="Gray M.W."/>
            <person name="Holland P.W.H."/>
            <person name="King N."/>
            <person name="Lang F.B.F."/>
            <person name="Roger A.J."/>
            <person name="Ruiz-Trillo I."/>
            <person name="Lander E."/>
            <person name="Nusbaum C."/>
        </authorList>
    </citation>
    <scope>NUCLEOTIDE SEQUENCE [LARGE SCALE GENOMIC DNA]</scope>
    <source>
        <strain evidence="3">ATCC 38327</strain>
    </source>
</reference>
<proteinExistence type="predicted"/>
<reference evidence="2 3" key="1">
    <citation type="submission" date="2009-11" db="EMBL/GenBank/DDBJ databases">
        <title>Annotation of Allomyces macrogynus ATCC 38327.</title>
        <authorList>
            <consortium name="The Broad Institute Genome Sequencing Platform"/>
            <person name="Russ C."/>
            <person name="Cuomo C."/>
            <person name="Burger G."/>
            <person name="Gray M.W."/>
            <person name="Holland P.W.H."/>
            <person name="King N."/>
            <person name="Lang F.B.F."/>
            <person name="Roger A.J."/>
            <person name="Ruiz-Trillo I."/>
            <person name="Young S.K."/>
            <person name="Zeng Q."/>
            <person name="Gargeya S."/>
            <person name="Fitzgerald M."/>
            <person name="Haas B."/>
            <person name="Abouelleil A."/>
            <person name="Alvarado L."/>
            <person name="Arachchi H.M."/>
            <person name="Berlin A."/>
            <person name="Chapman S.B."/>
            <person name="Gearin G."/>
            <person name="Goldberg J."/>
            <person name="Griggs A."/>
            <person name="Gujja S."/>
            <person name="Hansen M."/>
            <person name="Heiman D."/>
            <person name="Howarth C."/>
            <person name="Larimer J."/>
            <person name="Lui A."/>
            <person name="MacDonald P.J.P."/>
            <person name="McCowen C."/>
            <person name="Montmayeur A."/>
            <person name="Murphy C."/>
            <person name="Neiman D."/>
            <person name="Pearson M."/>
            <person name="Priest M."/>
            <person name="Roberts A."/>
            <person name="Saif S."/>
            <person name="Shea T."/>
            <person name="Sisk P."/>
            <person name="Stolte C."/>
            <person name="Sykes S."/>
            <person name="Wortman J."/>
            <person name="Nusbaum C."/>
            <person name="Birren B."/>
        </authorList>
    </citation>
    <scope>NUCLEOTIDE SEQUENCE [LARGE SCALE GENOMIC DNA]</scope>
    <source>
        <strain evidence="2 3">ATCC 38327</strain>
    </source>
</reference>
<feature type="region of interest" description="Disordered" evidence="1">
    <location>
        <begin position="8"/>
        <end position="100"/>
    </location>
</feature>
<protein>
    <submittedName>
        <fullName evidence="2">Uncharacterized protein</fullName>
    </submittedName>
</protein>
<accession>A0A0L0T4W4</accession>
<dbReference type="EMBL" id="GG745361">
    <property type="protein sequence ID" value="KNE69569.1"/>
    <property type="molecule type" value="Genomic_DNA"/>
</dbReference>
<name>A0A0L0T4W4_ALLM3</name>
<keyword evidence="3" id="KW-1185">Reference proteome</keyword>
<gene>
    <name evidence="2" type="ORF">AMAG_14127</name>
</gene>
<dbReference type="AlphaFoldDB" id="A0A0L0T4W4"/>
<feature type="compositionally biased region" description="Low complexity" evidence="1">
    <location>
        <begin position="24"/>
        <end position="37"/>
    </location>
</feature>
<evidence type="ECO:0000313" key="3">
    <source>
        <dbReference type="Proteomes" id="UP000054350"/>
    </source>
</evidence>
<organism evidence="2 3">
    <name type="scientific">Allomyces macrogynus (strain ATCC 38327)</name>
    <name type="common">Allomyces javanicus var. macrogynus</name>
    <dbReference type="NCBI Taxonomy" id="578462"/>
    <lineage>
        <taxon>Eukaryota</taxon>
        <taxon>Fungi</taxon>
        <taxon>Fungi incertae sedis</taxon>
        <taxon>Blastocladiomycota</taxon>
        <taxon>Blastocladiomycetes</taxon>
        <taxon>Blastocladiales</taxon>
        <taxon>Blastocladiaceae</taxon>
        <taxon>Allomyces</taxon>
    </lineage>
</organism>
<sequence>MFDSILGLFGFHPRTEQPRADTTGSGRAAGDAMRGDAPTPRAPTRDRDCPFSAVVGHDSIHGADSNPTGRNVKLAARGARKESPSTTTKPAASRSWDPRRTADAEAIDGALTAAANAFKSILIKVLDHANNRGKRKHLVAATTTHLRSSLQAALTAAGSQDHVDDDAAMIKGLGAWLVEDTRAVMRSTVMHAACRALGMHWERQRNALAGCSRTGVDAAATQRRWLDLAVQALRDAMDRFDRDPGMLERAIATGDPVPFIIAGPTKNADRGRGTAALVSVARAVAGAMLSVLAKDFQLHVEWSDYMTLIRRVALPVVTCFLATKALNPNWTLTLVEPGSSFSPATMIDPPHELEWRADDANSAQRAEAETKSLVVMTTFPGIPARFGVADTVLHRAEVVVLTLRVPTLRVVLPSVTEGQPAGTAAEAALARMELTGGVPDQCIAICAADAQVIVAELYDLLALPVFMNHPVGSLLGKPDWGLLDVTATTIMQFLDRFHRIVADPRSDLNHELAQCNSRIALLRSELLRATVLQDVSPRLADILHGVDLRAAVAAAGIMIPMIPSWQARFVLNMNHWYWRVLTARMAGYMLVMPRVGDARAGWIECVAHADVRECGAAVGVALYPNVVHAKSGKRVEGVAPCLGFCDRTIPMHERTEQRVILR</sequence>
<dbReference type="VEuPathDB" id="FungiDB:AMAG_14127"/>
<dbReference type="Proteomes" id="UP000054350">
    <property type="component" value="Unassembled WGS sequence"/>
</dbReference>
<dbReference type="OrthoDB" id="5578933at2759"/>
<evidence type="ECO:0000313" key="2">
    <source>
        <dbReference type="EMBL" id="KNE69569.1"/>
    </source>
</evidence>
<evidence type="ECO:0000256" key="1">
    <source>
        <dbReference type="SAM" id="MobiDB-lite"/>
    </source>
</evidence>